<evidence type="ECO:0000259" key="2">
    <source>
        <dbReference type="PROSITE" id="PS50110"/>
    </source>
</evidence>
<feature type="domain" description="Response regulatory" evidence="2">
    <location>
        <begin position="10"/>
        <end position="135"/>
    </location>
</feature>
<dbReference type="OrthoDB" id="9793549at2"/>
<organism evidence="3 4">
    <name type="scientific">Reinekea thalattae</name>
    <dbReference type="NCBI Taxonomy" id="2593301"/>
    <lineage>
        <taxon>Bacteria</taxon>
        <taxon>Pseudomonadati</taxon>
        <taxon>Pseudomonadota</taxon>
        <taxon>Gammaproteobacteria</taxon>
        <taxon>Oceanospirillales</taxon>
        <taxon>Saccharospirillaceae</taxon>
        <taxon>Reinekea</taxon>
    </lineage>
</organism>
<dbReference type="PANTHER" id="PTHR44520:SF2">
    <property type="entry name" value="RESPONSE REGULATOR RCP1"/>
    <property type="match status" value="1"/>
</dbReference>
<dbReference type="AlphaFoldDB" id="A0A5C8ZBB5"/>
<dbReference type="Proteomes" id="UP000321764">
    <property type="component" value="Unassembled WGS sequence"/>
</dbReference>
<accession>A0A5C8ZBB5</accession>
<gene>
    <name evidence="3" type="ORF">FME95_08085</name>
</gene>
<dbReference type="CDD" id="cd17557">
    <property type="entry name" value="REC_Rcp-like"/>
    <property type="match status" value="1"/>
</dbReference>
<evidence type="ECO:0000256" key="1">
    <source>
        <dbReference type="PROSITE-ProRule" id="PRU00169"/>
    </source>
</evidence>
<dbReference type="EMBL" id="VKAD01000001">
    <property type="protein sequence ID" value="TXR54481.1"/>
    <property type="molecule type" value="Genomic_DNA"/>
</dbReference>
<dbReference type="SUPFAM" id="SSF52172">
    <property type="entry name" value="CheY-like"/>
    <property type="match status" value="1"/>
</dbReference>
<dbReference type="PANTHER" id="PTHR44520">
    <property type="entry name" value="RESPONSE REGULATOR RCP1-RELATED"/>
    <property type="match status" value="1"/>
</dbReference>
<dbReference type="InterPro" id="IPR001789">
    <property type="entry name" value="Sig_transdc_resp-reg_receiver"/>
</dbReference>
<dbReference type="Pfam" id="PF00072">
    <property type="entry name" value="Response_reg"/>
    <property type="match status" value="1"/>
</dbReference>
<dbReference type="InterPro" id="IPR052893">
    <property type="entry name" value="TCS_response_regulator"/>
</dbReference>
<feature type="modified residue" description="4-aspartylphosphate" evidence="1">
    <location>
        <position position="68"/>
    </location>
</feature>
<evidence type="ECO:0000313" key="3">
    <source>
        <dbReference type="EMBL" id="TXR54481.1"/>
    </source>
</evidence>
<keyword evidence="4" id="KW-1185">Reference proteome</keyword>
<reference evidence="3 4" key="1">
    <citation type="submission" date="2019-07" db="EMBL/GenBank/DDBJ databases">
        <title>Reinekea sp. strain SSH23 genome sequencing and assembly.</title>
        <authorList>
            <person name="Kim I."/>
        </authorList>
    </citation>
    <scope>NUCLEOTIDE SEQUENCE [LARGE SCALE GENOMIC DNA]</scope>
    <source>
        <strain evidence="3 4">SSH23</strain>
    </source>
</reference>
<dbReference type="Gene3D" id="3.40.50.2300">
    <property type="match status" value="1"/>
</dbReference>
<protein>
    <submittedName>
        <fullName evidence="3">Response regulator</fullName>
    </submittedName>
</protein>
<keyword evidence="1" id="KW-0597">Phosphoprotein</keyword>
<name>A0A5C8ZBB5_9GAMM</name>
<dbReference type="SMART" id="SM00448">
    <property type="entry name" value="REC"/>
    <property type="match status" value="1"/>
</dbReference>
<comment type="caution">
    <text evidence="3">The sequence shown here is derived from an EMBL/GenBank/DDBJ whole genome shotgun (WGS) entry which is preliminary data.</text>
</comment>
<dbReference type="PROSITE" id="PS50110">
    <property type="entry name" value="RESPONSE_REGULATORY"/>
    <property type="match status" value="1"/>
</dbReference>
<dbReference type="GO" id="GO:0000160">
    <property type="term" value="P:phosphorelay signal transduction system"/>
    <property type="evidence" value="ECO:0007669"/>
    <property type="project" value="InterPro"/>
</dbReference>
<proteinExistence type="predicted"/>
<dbReference type="RefSeq" id="WP_147713879.1">
    <property type="nucleotide sequence ID" value="NZ_VKAD01000001.1"/>
</dbReference>
<evidence type="ECO:0000313" key="4">
    <source>
        <dbReference type="Proteomes" id="UP000321764"/>
    </source>
</evidence>
<dbReference type="InterPro" id="IPR011006">
    <property type="entry name" value="CheY-like_superfamily"/>
</dbReference>
<sequence length="149" mass="16905">MESRRVKPIEILLVEDNPGDVVLTQEAFSEAKILNNLQVVKDGEEALQYLFREGDYQQAKRPELILLDLNLPKVDGRQVLDKIKNSDVLKRIPVVVLTSSQAEKDIVKTYDLHANSYVVKPINLSQFVDVVNAVENFWFSVVALPTLDE</sequence>